<dbReference type="AlphaFoldDB" id="A0A517YR69"/>
<dbReference type="Proteomes" id="UP000317369">
    <property type="component" value="Chromosome"/>
</dbReference>
<name>A0A517YR69_9BACT</name>
<accession>A0A517YR69</accession>
<sequence>MPVNTSPPPIVDQLHHQDVRTIVRLLSQIATMAGNISDKKQALMKGLCNIVDADYWIWNVMSFEVNQTPHAYSCIHNMPEDIFTAFVAGNYELPNSEINQQIAAHTATGKHWTRKRTHLVPPEIFKTTELCTKYLSQTNIGDSIISIYPIQSDPMLVSGGSIHRTTSKPCFTDRECLIYHIITSEIDWLHNLDLLNTEDPQHAQLPPRLQTVFALLMDGLTPKRIAHNLNLTENTVRTYIRQIYKHYDVSGRIELTKRFTHGDGNHLPL</sequence>
<dbReference type="GO" id="GO:0003677">
    <property type="term" value="F:DNA binding"/>
    <property type="evidence" value="ECO:0007669"/>
    <property type="project" value="InterPro"/>
</dbReference>
<reference evidence="2 3" key="1">
    <citation type="submission" date="2019-02" db="EMBL/GenBank/DDBJ databases">
        <title>Deep-cultivation of Planctomycetes and their phenomic and genomic characterization uncovers novel biology.</title>
        <authorList>
            <person name="Wiegand S."/>
            <person name="Jogler M."/>
            <person name="Boedeker C."/>
            <person name="Pinto D."/>
            <person name="Vollmers J."/>
            <person name="Rivas-Marin E."/>
            <person name="Kohn T."/>
            <person name="Peeters S.H."/>
            <person name="Heuer A."/>
            <person name="Rast P."/>
            <person name="Oberbeckmann S."/>
            <person name="Bunk B."/>
            <person name="Jeske O."/>
            <person name="Meyerdierks A."/>
            <person name="Storesund J.E."/>
            <person name="Kallscheuer N."/>
            <person name="Luecker S."/>
            <person name="Lage O.M."/>
            <person name="Pohl T."/>
            <person name="Merkel B.J."/>
            <person name="Hornburger P."/>
            <person name="Mueller R.-W."/>
            <person name="Bruemmer F."/>
            <person name="Labrenz M."/>
            <person name="Spormann A.M."/>
            <person name="Op den Camp H."/>
            <person name="Overmann J."/>
            <person name="Amann R."/>
            <person name="Jetten M.S.M."/>
            <person name="Mascher T."/>
            <person name="Medema M.H."/>
            <person name="Devos D.P."/>
            <person name="Kaster A.-K."/>
            <person name="Ovreas L."/>
            <person name="Rohde M."/>
            <person name="Galperin M.Y."/>
            <person name="Jogler C."/>
        </authorList>
    </citation>
    <scope>NUCLEOTIDE SEQUENCE [LARGE SCALE GENOMIC DNA]</scope>
    <source>
        <strain evidence="2 3">KS4</strain>
    </source>
</reference>
<dbReference type="InterPro" id="IPR036388">
    <property type="entry name" value="WH-like_DNA-bd_sf"/>
</dbReference>
<dbReference type="SUPFAM" id="SSF46894">
    <property type="entry name" value="C-terminal effector domain of the bipartite response regulators"/>
    <property type="match status" value="1"/>
</dbReference>
<proteinExistence type="predicted"/>
<dbReference type="Gene3D" id="1.10.10.10">
    <property type="entry name" value="Winged helix-like DNA-binding domain superfamily/Winged helix DNA-binding domain"/>
    <property type="match status" value="1"/>
</dbReference>
<dbReference type="Pfam" id="PF00196">
    <property type="entry name" value="GerE"/>
    <property type="match status" value="1"/>
</dbReference>
<dbReference type="OrthoDB" id="252792at2"/>
<dbReference type="InterPro" id="IPR016032">
    <property type="entry name" value="Sig_transdc_resp-reg_C-effctor"/>
</dbReference>
<dbReference type="GO" id="GO:0006355">
    <property type="term" value="P:regulation of DNA-templated transcription"/>
    <property type="evidence" value="ECO:0007669"/>
    <property type="project" value="InterPro"/>
</dbReference>
<evidence type="ECO:0000313" key="2">
    <source>
        <dbReference type="EMBL" id="QDU32704.1"/>
    </source>
</evidence>
<dbReference type="InterPro" id="IPR000792">
    <property type="entry name" value="Tscrpt_reg_LuxR_C"/>
</dbReference>
<dbReference type="RefSeq" id="WP_145074692.1">
    <property type="nucleotide sequence ID" value="NZ_CP036425.1"/>
</dbReference>
<dbReference type="KEGG" id="pcor:KS4_07380"/>
<feature type="domain" description="HTH luxR-type" evidence="1">
    <location>
        <begin position="202"/>
        <end position="259"/>
    </location>
</feature>
<keyword evidence="3" id="KW-1185">Reference proteome</keyword>
<dbReference type="SMART" id="SM00421">
    <property type="entry name" value="HTH_LUXR"/>
    <property type="match status" value="1"/>
</dbReference>
<protein>
    <submittedName>
        <fullName evidence="2">Bacterial regulatory protein, luxR family</fullName>
    </submittedName>
</protein>
<evidence type="ECO:0000259" key="1">
    <source>
        <dbReference type="SMART" id="SM00421"/>
    </source>
</evidence>
<dbReference type="CDD" id="cd06170">
    <property type="entry name" value="LuxR_C_like"/>
    <property type="match status" value="1"/>
</dbReference>
<gene>
    <name evidence="2" type="ORF">KS4_07380</name>
</gene>
<organism evidence="2 3">
    <name type="scientific">Poriferisphaera corsica</name>
    <dbReference type="NCBI Taxonomy" id="2528020"/>
    <lineage>
        <taxon>Bacteria</taxon>
        <taxon>Pseudomonadati</taxon>
        <taxon>Planctomycetota</taxon>
        <taxon>Phycisphaerae</taxon>
        <taxon>Phycisphaerales</taxon>
        <taxon>Phycisphaeraceae</taxon>
        <taxon>Poriferisphaera</taxon>
    </lineage>
</organism>
<dbReference type="EMBL" id="CP036425">
    <property type="protein sequence ID" value="QDU32704.1"/>
    <property type="molecule type" value="Genomic_DNA"/>
</dbReference>
<evidence type="ECO:0000313" key="3">
    <source>
        <dbReference type="Proteomes" id="UP000317369"/>
    </source>
</evidence>